<evidence type="ECO:0000313" key="1">
    <source>
        <dbReference type="EMBL" id="ABI95916.1"/>
    </source>
</evidence>
<sequence>MKDIKILGVDIAKDVFSTVWN</sequence>
<dbReference type="EMBL" id="DQ882601">
    <property type="protein sequence ID" value="ABI95943.1"/>
    <property type="molecule type" value="Genomic_DNA"/>
</dbReference>
<evidence type="ECO:0000313" key="2">
    <source>
        <dbReference type="EMBL" id="ABI95943.1"/>
    </source>
</evidence>
<name>Q06HF5_COXBE</name>
<evidence type="ECO:0000313" key="3">
    <source>
        <dbReference type="EMBL" id="ABI95967.1"/>
    </source>
</evidence>
<organism evidence="3">
    <name type="scientific">Coxiella burnetii</name>
    <dbReference type="NCBI Taxonomy" id="777"/>
    <lineage>
        <taxon>Bacteria</taxon>
        <taxon>Pseudomonadati</taxon>
        <taxon>Pseudomonadota</taxon>
        <taxon>Gammaproteobacteria</taxon>
        <taxon>Legionellales</taxon>
        <taxon>Coxiellaceae</taxon>
        <taxon>Coxiella</taxon>
    </lineage>
</organism>
<dbReference type="AlphaFoldDB" id="Q06HF5"/>
<dbReference type="EMBL" id="DQ882585">
    <property type="protein sequence ID" value="ABI95916.1"/>
    <property type="molecule type" value="Genomic_DNA"/>
</dbReference>
<dbReference type="EMBL" id="DQ882615">
    <property type="protein sequence ID" value="ABI95967.1"/>
    <property type="molecule type" value="Genomic_DNA"/>
</dbReference>
<accession>Q06HF5</accession>
<protein>
    <submittedName>
        <fullName evidence="3">Truncated IS1111A transposase</fullName>
    </submittedName>
</protein>
<proteinExistence type="predicted"/>
<reference evidence="3" key="1">
    <citation type="submission" date="2006-08" db="EMBL/GenBank/DDBJ databases">
        <title>Use of IS1111 Insertion Sequences for Differentiation of Coxiella burnetii Isolates.</title>
        <authorList>
            <person name="Denison A.M."/>
            <person name="Thompson H.A."/>
            <person name="Massung R.F."/>
        </authorList>
    </citation>
    <scope>NUCLEOTIDE SEQUENCE</scope>
    <source>
        <strain evidence="1">KAV Q154</strain>
        <strain evidence="2">PAV Q173</strain>
        <strain evidence="3">Q238</strain>
    </source>
</reference>